<keyword evidence="3" id="KW-1134">Transmembrane beta strand</keyword>
<accession>A0A0Q1H6Q6</accession>
<evidence type="ECO:0000256" key="10">
    <source>
        <dbReference type="SAM" id="Coils"/>
    </source>
</evidence>
<evidence type="ECO:0000256" key="2">
    <source>
        <dbReference type="ARBA" id="ARBA00022448"/>
    </source>
</evidence>
<keyword evidence="4" id="KW-0812">Transmembrane</keyword>
<dbReference type="GO" id="GO:0046930">
    <property type="term" value="C:pore complex"/>
    <property type="evidence" value="ECO:0007669"/>
    <property type="project" value="UniProtKB-KW"/>
</dbReference>
<dbReference type="Gene3D" id="2.40.160.20">
    <property type="match status" value="1"/>
</dbReference>
<evidence type="ECO:0000256" key="5">
    <source>
        <dbReference type="ARBA" id="ARBA00023065"/>
    </source>
</evidence>
<protein>
    <submittedName>
        <fullName evidence="13">Membrane protein</fullName>
    </submittedName>
</protein>
<keyword evidence="10" id="KW-0175">Coiled coil</keyword>
<dbReference type="CDD" id="cd07185">
    <property type="entry name" value="OmpA_C-like"/>
    <property type="match status" value="1"/>
</dbReference>
<dbReference type="PANTHER" id="PTHR30329">
    <property type="entry name" value="STATOR ELEMENT OF FLAGELLAR MOTOR COMPLEX"/>
    <property type="match status" value="1"/>
</dbReference>
<feature type="signal peptide" evidence="11">
    <location>
        <begin position="1"/>
        <end position="21"/>
    </location>
</feature>
<keyword evidence="14" id="KW-1185">Reference proteome</keyword>
<evidence type="ECO:0000256" key="3">
    <source>
        <dbReference type="ARBA" id="ARBA00022452"/>
    </source>
</evidence>
<evidence type="ECO:0000256" key="11">
    <source>
        <dbReference type="SAM" id="SignalP"/>
    </source>
</evidence>
<sequence>MKTTKTTCIALTFVCTWLSTAQDIQLTQKDSIVQSFWMVSLGTNFVDDSGDEFGELFDFKEGWNAVPYPSRISIGRYFKNGLGLEAIGTYNKYKEGKTVDNSINPEDVDYLGLDFRISYDLNMILGETGFFDPYVGIGAGYTDANNQGRGTYNAVIGFRTWFSDRFGLDFNSTGKWTMNTENSTNHVQHALGVAYRFNVEKGLSRKGEEKLALLEELEKEQKRVQDSIAIKQREDEEAILLAERLEREREPVELAEAEQAKLDAEQAKRTALEKELEGLQNIYFQLNSSYLSANDKVLLDKMAQLMKNHPNLAIKVSSHTDSRGTDKYNQWLSERRVKRTTDYLILKGIRPERLKMEAAGETQLKNECDNKTICSEEKHAENRRSEFTIIWD</sequence>
<gene>
    <name evidence="13" type="ORF">AAY42_05110</name>
</gene>
<evidence type="ECO:0000256" key="1">
    <source>
        <dbReference type="ARBA" id="ARBA00004571"/>
    </source>
</evidence>
<keyword evidence="2" id="KW-0813">Transport</keyword>
<dbReference type="SUPFAM" id="SSF103088">
    <property type="entry name" value="OmpA-like"/>
    <property type="match status" value="1"/>
</dbReference>
<comment type="caution">
    <text evidence="13">The sequence shown here is derived from an EMBL/GenBank/DDBJ whole genome shotgun (WGS) entry which is preliminary data.</text>
</comment>
<dbReference type="InterPro" id="IPR036737">
    <property type="entry name" value="OmpA-like_sf"/>
</dbReference>
<dbReference type="Pfam" id="PF00691">
    <property type="entry name" value="OmpA"/>
    <property type="match status" value="1"/>
</dbReference>
<evidence type="ECO:0000256" key="8">
    <source>
        <dbReference type="ARBA" id="ARBA00023237"/>
    </source>
</evidence>
<dbReference type="PATRIC" id="fig|1547436.3.peg.1066"/>
<dbReference type="PANTHER" id="PTHR30329:SF21">
    <property type="entry name" value="LIPOPROTEIN YIAD-RELATED"/>
    <property type="match status" value="1"/>
</dbReference>
<keyword evidence="11" id="KW-0732">Signal</keyword>
<keyword evidence="8" id="KW-0998">Cell outer membrane</keyword>
<feature type="domain" description="OmpA-like" evidence="12">
    <location>
        <begin position="271"/>
        <end position="392"/>
    </location>
</feature>
<dbReference type="PRINTS" id="PR01021">
    <property type="entry name" value="OMPADOMAIN"/>
</dbReference>
<dbReference type="Proteomes" id="UP000050827">
    <property type="component" value="Unassembled WGS sequence"/>
</dbReference>
<dbReference type="InterPro" id="IPR011250">
    <property type="entry name" value="OMP/PagP_B-barrel"/>
</dbReference>
<evidence type="ECO:0000313" key="14">
    <source>
        <dbReference type="Proteomes" id="UP000050827"/>
    </source>
</evidence>
<dbReference type="InterPro" id="IPR006664">
    <property type="entry name" value="OMP_bac"/>
</dbReference>
<feature type="coiled-coil region" evidence="10">
    <location>
        <begin position="203"/>
        <end position="282"/>
    </location>
</feature>
<evidence type="ECO:0000256" key="6">
    <source>
        <dbReference type="ARBA" id="ARBA00023114"/>
    </source>
</evidence>
<dbReference type="STRING" id="346185.AAY42_05110"/>
<evidence type="ECO:0000256" key="9">
    <source>
        <dbReference type="PROSITE-ProRule" id="PRU00473"/>
    </source>
</evidence>
<keyword evidence="5" id="KW-0406">Ion transport</keyword>
<dbReference type="AlphaFoldDB" id="A0A0Q1H6Q6"/>
<dbReference type="GO" id="GO:0015288">
    <property type="term" value="F:porin activity"/>
    <property type="evidence" value="ECO:0007669"/>
    <property type="project" value="UniProtKB-KW"/>
</dbReference>
<dbReference type="PROSITE" id="PS51123">
    <property type="entry name" value="OMPA_2"/>
    <property type="match status" value="1"/>
</dbReference>
<dbReference type="GO" id="GO:0006811">
    <property type="term" value="P:monoatomic ion transport"/>
    <property type="evidence" value="ECO:0007669"/>
    <property type="project" value="UniProtKB-KW"/>
</dbReference>
<proteinExistence type="predicted"/>
<dbReference type="InterPro" id="IPR050330">
    <property type="entry name" value="Bact_OuterMem_StrucFunc"/>
</dbReference>
<evidence type="ECO:0000313" key="13">
    <source>
        <dbReference type="EMBL" id="KQC29351.1"/>
    </source>
</evidence>
<dbReference type="GO" id="GO:0009279">
    <property type="term" value="C:cell outer membrane"/>
    <property type="evidence" value="ECO:0007669"/>
    <property type="project" value="UniProtKB-SubCell"/>
</dbReference>
<dbReference type="OrthoDB" id="9782229at2"/>
<evidence type="ECO:0000256" key="7">
    <source>
        <dbReference type="ARBA" id="ARBA00023136"/>
    </source>
</evidence>
<dbReference type="Gene3D" id="3.30.1330.60">
    <property type="entry name" value="OmpA-like domain"/>
    <property type="match status" value="1"/>
</dbReference>
<keyword evidence="7 9" id="KW-0472">Membrane</keyword>
<reference evidence="13 14" key="1">
    <citation type="submission" date="2015-04" db="EMBL/GenBank/DDBJ databases">
        <title>Complete genome of flavobacterium.</title>
        <authorList>
            <person name="Kwon Y.M."/>
            <person name="Kim S.-J."/>
        </authorList>
    </citation>
    <scope>NUCLEOTIDE SEQUENCE [LARGE SCALE GENOMIC DNA]</scope>
    <source>
        <strain evidence="13 14">DK169</strain>
    </source>
</reference>
<organism evidence="13 14">
    <name type="scientific">Flagellimonas eckloniae</name>
    <dbReference type="NCBI Taxonomy" id="346185"/>
    <lineage>
        <taxon>Bacteria</taxon>
        <taxon>Pseudomonadati</taxon>
        <taxon>Bacteroidota</taxon>
        <taxon>Flavobacteriia</taxon>
        <taxon>Flavobacteriales</taxon>
        <taxon>Flavobacteriaceae</taxon>
        <taxon>Flagellimonas</taxon>
    </lineage>
</organism>
<dbReference type="InterPro" id="IPR006665">
    <property type="entry name" value="OmpA-like"/>
</dbReference>
<comment type="subcellular location">
    <subcellularLocation>
        <location evidence="1">Cell outer membrane</location>
        <topology evidence="1">Multi-pass membrane protein</topology>
    </subcellularLocation>
</comment>
<evidence type="ECO:0000259" key="12">
    <source>
        <dbReference type="PROSITE" id="PS51123"/>
    </source>
</evidence>
<evidence type="ECO:0000256" key="4">
    <source>
        <dbReference type="ARBA" id="ARBA00022692"/>
    </source>
</evidence>
<dbReference type="RefSeq" id="WP_055393021.1">
    <property type="nucleotide sequence ID" value="NZ_LCTZ01000002.1"/>
</dbReference>
<keyword evidence="6" id="KW-0626">Porin</keyword>
<name>A0A0Q1H6Q6_9FLAO</name>
<dbReference type="SUPFAM" id="SSF56925">
    <property type="entry name" value="OMPA-like"/>
    <property type="match status" value="1"/>
</dbReference>
<dbReference type="EMBL" id="LCTZ01000002">
    <property type="protein sequence ID" value="KQC29351.1"/>
    <property type="molecule type" value="Genomic_DNA"/>
</dbReference>
<feature type="chain" id="PRO_5006190468" evidence="11">
    <location>
        <begin position="22"/>
        <end position="392"/>
    </location>
</feature>